<reference evidence="1 2" key="1">
    <citation type="journal article" date="2018" name="Int. J. Food Microbiol.">
        <title>Growth of Carnobacterium spp. isolated from chilled vacuum-packaged meat under relevant acidic conditions.</title>
        <authorList>
            <person name="Zhang P."/>
            <person name="Badoni M."/>
            <person name="Ganzle M."/>
            <person name="Yang X."/>
        </authorList>
    </citation>
    <scope>NUCLEOTIDE SEQUENCE [LARGE SCALE GENOMIC DNA]</scope>
    <source>
        <strain evidence="1 2">B2</strain>
    </source>
</reference>
<organism evidence="1 2">
    <name type="scientific">Carnobacterium divergens</name>
    <name type="common">Lactobacillus divergens</name>
    <dbReference type="NCBI Taxonomy" id="2748"/>
    <lineage>
        <taxon>Bacteria</taxon>
        <taxon>Bacillati</taxon>
        <taxon>Bacillota</taxon>
        <taxon>Bacilli</taxon>
        <taxon>Lactobacillales</taxon>
        <taxon>Carnobacteriaceae</taxon>
        <taxon>Carnobacterium</taxon>
    </lineage>
</organism>
<comment type="caution">
    <text evidence="1">The sequence shown here is derived from an EMBL/GenBank/DDBJ whole genome shotgun (WGS) entry which is preliminary data.</text>
</comment>
<evidence type="ECO:0000313" key="2">
    <source>
        <dbReference type="Proteomes" id="UP000297938"/>
    </source>
</evidence>
<dbReference type="EMBL" id="NRPP01000018">
    <property type="protein sequence ID" value="TFJ23567.1"/>
    <property type="molecule type" value="Genomic_DNA"/>
</dbReference>
<proteinExistence type="predicted"/>
<gene>
    <name evidence="1" type="ORF">CKN69_11705</name>
</gene>
<sequence>MPQPTKSARLQLLDGNKNKKNVKELQKRAEKEDKLKMGNSKINAPKWLDKEGKKAFKFLKNELVSINLLDNADVYNLALYCDAYSEYMIYSKILKDDGYVETIDVTEYDYDGENVLVREKKLHSRRAHPLAAKLDKVALRMRTLGNDIGLSPSARAKLAISLADGDEDDEDY</sequence>
<dbReference type="InterPro" id="IPR006448">
    <property type="entry name" value="Phage_term_ssu_P27"/>
</dbReference>
<dbReference type="NCBIfam" id="TIGR01558">
    <property type="entry name" value="sm_term_P27"/>
    <property type="match status" value="1"/>
</dbReference>
<accession>A0A7Z8G4A2</accession>
<dbReference type="Pfam" id="PF05119">
    <property type="entry name" value="Terminase_4"/>
    <property type="match status" value="1"/>
</dbReference>
<dbReference type="AlphaFoldDB" id="A0A7Z8G4A2"/>
<evidence type="ECO:0008006" key="3">
    <source>
        <dbReference type="Google" id="ProtNLM"/>
    </source>
</evidence>
<name>A0A7Z8G4A2_CARDV</name>
<dbReference type="Proteomes" id="UP000297938">
    <property type="component" value="Unassembled WGS sequence"/>
</dbReference>
<dbReference type="RefSeq" id="WP_135026521.1">
    <property type="nucleotide sequence ID" value="NZ_NROV01000016.1"/>
</dbReference>
<protein>
    <recommendedName>
        <fullName evidence="3">Phage terminase small subunit P27 family</fullName>
    </recommendedName>
</protein>
<evidence type="ECO:0000313" key="1">
    <source>
        <dbReference type="EMBL" id="TFJ23567.1"/>
    </source>
</evidence>